<accession>A0A928YRX8</accession>
<dbReference type="Proteomes" id="UP000616201">
    <property type="component" value="Unassembled WGS sequence"/>
</dbReference>
<evidence type="ECO:0000313" key="1">
    <source>
        <dbReference type="EMBL" id="MBE8715152.1"/>
    </source>
</evidence>
<protein>
    <submittedName>
        <fullName evidence="1">Uncharacterized protein</fullName>
    </submittedName>
</protein>
<evidence type="ECO:0000313" key="2">
    <source>
        <dbReference type="Proteomes" id="UP000616201"/>
    </source>
</evidence>
<comment type="caution">
    <text evidence="1">The sequence shown here is derived from an EMBL/GenBank/DDBJ whole genome shotgun (WGS) entry which is preliminary data.</text>
</comment>
<organism evidence="1 2">
    <name type="scientific">Sphingobacterium hungaricum</name>
    <dbReference type="NCBI Taxonomy" id="2082723"/>
    <lineage>
        <taxon>Bacteria</taxon>
        <taxon>Pseudomonadati</taxon>
        <taxon>Bacteroidota</taxon>
        <taxon>Sphingobacteriia</taxon>
        <taxon>Sphingobacteriales</taxon>
        <taxon>Sphingobacteriaceae</taxon>
        <taxon>Sphingobacterium</taxon>
    </lineage>
</organism>
<dbReference type="EMBL" id="PRDK01000009">
    <property type="protein sequence ID" value="MBE8715152.1"/>
    <property type="molecule type" value="Genomic_DNA"/>
</dbReference>
<proteinExistence type="predicted"/>
<gene>
    <name evidence="1" type="ORF">C4F49_15825</name>
</gene>
<dbReference type="AlphaFoldDB" id="A0A928YRX8"/>
<reference evidence="1" key="1">
    <citation type="submission" date="2018-02" db="EMBL/GenBank/DDBJ databases">
        <authorList>
            <person name="Vasarhelyi B.M."/>
            <person name="Deshmukh S."/>
            <person name="Balint B."/>
            <person name="Kukolya J."/>
        </authorList>
    </citation>
    <scope>NUCLEOTIDE SEQUENCE</scope>
    <source>
        <strain evidence="1">KB22</strain>
    </source>
</reference>
<keyword evidence="2" id="KW-1185">Reference proteome</keyword>
<name>A0A928YRX8_9SPHI</name>
<sequence>MTYSVTIAQPNLERLRIAYPIASQDAEACKKELDALDAKKTSGIELAYHAAYYMVYAKHLSSPLSKLNTFKKGKTLMDEAIRQTNKSEEVHFLRLTIQTHAPSILGYDKDIKQDLNIILAKWDAIPEGNLKKNMKDFLSQNKNLLTDEQAQKIKT</sequence>